<dbReference type="GO" id="GO:0016301">
    <property type="term" value="F:kinase activity"/>
    <property type="evidence" value="ECO:0007669"/>
    <property type="project" value="UniProtKB-KW"/>
</dbReference>
<dbReference type="InterPro" id="IPR036097">
    <property type="entry name" value="HisK_dim/P_sf"/>
</dbReference>
<dbReference type="InterPro" id="IPR036890">
    <property type="entry name" value="HATPase_C_sf"/>
</dbReference>
<evidence type="ECO:0000256" key="4">
    <source>
        <dbReference type="ARBA" id="ARBA00022679"/>
    </source>
</evidence>
<feature type="transmembrane region" description="Helical" evidence="9">
    <location>
        <begin position="156"/>
        <end position="179"/>
    </location>
</feature>
<evidence type="ECO:0000256" key="5">
    <source>
        <dbReference type="ARBA" id="ARBA00022741"/>
    </source>
</evidence>
<keyword evidence="6 11" id="KW-0418">Kinase</keyword>
<proteinExistence type="predicted"/>
<dbReference type="PANTHER" id="PTHR43711:SF1">
    <property type="entry name" value="HISTIDINE KINASE 1"/>
    <property type="match status" value="1"/>
</dbReference>
<dbReference type="InterPro" id="IPR003661">
    <property type="entry name" value="HisK_dim/P_dom"/>
</dbReference>
<dbReference type="SUPFAM" id="SSF47384">
    <property type="entry name" value="Homodimeric domain of signal transducing histidine kinase"/>
    <property type="match status" value="1"/>
</dbReference>
<evidence type="ECO:0000256" key="1">
    <source>
        <dbReference type="ARBA" id="ARBA00000085"/>
    </source>
</evidence>
<dbReference type="InterPro" id="IPR050736">
    <property type="entry name" value="Sensor_HK_Regulatory"/>
</dbReference>
<evidence type="ECO:0000313" key="12">
    <source>
        <dbReference type="Proteomes" id="UP000031982"/>
    </source>
</evidence>
<comment type="catalytic activity">
    <reaction evidence="1">
        <text>ATP + protein L-histidine = ADP + protein N-phospho-L-histidine.</text>
        <dbReference type="EC" id="2.7.13.3"/>
    </reaction>
</comment>
<dbReference type="EMBL" id="JXLP01000003">
    <property type="protein sequence ID" value="KIL79381.1"/>
    <property type="molecule type" value="Genomic_DNA"/>
</dbReference>
<dbReference type="Gene3D" id="3.30.565.10">
    <property type="entry name" value="Histidine kinase-like ATPase, C-terminal domain"/>
    <property type="match status" value="1"/>
</dbReference>
<evidence type="ECO:0000256" key="6">
    <source>
        <dbReference type="ARBA" id="ARBA00022777"/>
    </source>
</evidence>
<feature type="transmembrane region" description="Helical" evidence="9">
    <location>
        <begin position="12"/>
        <end position="32"/>
    </location>
</feature>
<dbReference type="Proteomes" id="UP000031982">
    <property type="component" value="Unassembled WGS sequence"/>
</dbReference>
<dbReference type="SMART" id="SM00387">
    <property type="entry name" value="HATPase_c"/>
    <property type="match status" value="1"/>
</dbReference>
<dbReference type="RefSeq" id="WP_041113531.1">
    <property type="nucleotide sequence ID" value="NZ_JARTHD010000018.1"/>
</dbReference>
<keyword evidence="9" id="KW-0812">Transmembrane</keyword>
<evidence type="ECO:0000313" key="11">
    <source>
        <dbReference type="EMBL" id="KIL79381.1"/>
    </source>
</evidence>
<comment type="caution">
    <text evidence="11">The sequence shown here is derived from an EMBL/GenBank/DDBJ whole genome shotgun (WGS) entry which is preliminary data.</text>
</comment>
<keyword evidence="3" id="KW-0597">Phosphoprotein</keyword>
<evidence type="ECO:0000256" key="2">
    <source>
        <dbReference type="ARBA" id="ARBA00012438"/>
    </source>
</evidence>
<dbReference type="CDD" id="cd00082">
    <property type="entry name" value="HisKA"/>
    <property type="match status" value="1"/>
</dbReference>
<dbReference type="CDD" id="cd00075">
    <property type="entry name" value="HATPase"/>
    <property type="match status" value="1"/>
</dbReference>
<dbReference type="EC" id="2.7.13.3" evidence="2"/>
<sequence length="409" mass="46695">MFNSVKSKLTFLFTGSLLVILVIFIFTLYIFISGAIKNNELHELSQFYGEEEHEWAEELLELHHEDIDFEPDRGIFYYLFDESGRLVKGDETVKGLSLYIKSNNLQQQEDEYVKELEWESAHLLLARYDIQQGQQMIGSVIIGMDITSEKHLIQKIIWILIALAVLFSLLFAWMGYFFAGQAMRPIQQAYLTQKKFVSDASHELRTPLSVFYSSIEILDKEKENLSPFNQDVLDDVKKEAELMHQLLNDLLMLARSDQGHFELELKEVDLSMLLQNLLERFSRVLPVSLQLESEITASLHIKGDSERLQQLFYILLDNASHYTEAGVISCTAKKAGEKIIVVIKDTGSGISPDDLPHIFDRFYRADPSRNRNGSGIGLSIAKMIAEAHGAKITVKSELDKGTEFTITFP</sequence>
<keyword evidence="5" id="KW-0547">Nucleotide-binding</keyword>
<organism evidence="11 12">
    <name type="scientific">Bacillus badius</name>
    <dbReference type="NCBI Taxonomy" id="1455"/>
    <lineage>
        <taxon>Bacteria</taxon>
        <taxon>Bacillati</taxon>
        <taxon>Bacillota</taxon>
        <taxon>Bacilli</taxon>
        <taxon>Bacillales</taxon>
        <taxon>Bacillaceae</taxon>
        <taxon>Pseudobacillus</taxon>
    </lineage>
</organism>
<dbReference type="PRINTS" id="PR00344">
    <property type="entry name" value="BCTRLSENSOR"/>
</dbReference>
<dbReference type="SMART" id="SM00388">
    <property type="entry name" value="HisKA"/>
    <property type="match status" value="1"/>
</dbReference>
<keyword evidence="9" id="KW-1133">Transmembrane helix</keyword>
<dbReference type="PANTHER" id="PTHR43711">
    <property type="entry name" value="TWO-COMPONENT HISTIDINE KINASE"/>
    <property type="match status" value="1"/>
</dbReference>
<keyword evidence="7" id="KW-0067">ATP-binding</keyword>
<protein>
    <recommendedName>
        <fullName evidence="2">histidine kinase</fullName>
        <ecNumber evidence="2">2.7.13.3</ecNumber>
    </recommendedName>
</protein>
<keyword evidence="9" id="KW-0472">Membrane</keyword>
<evidence type="ECO:0000256" key="3">
    <source>
        <dbReference type="ARBA" id="ARBA00022553"/>
    </source>
</evidence>
<gene>
    <name evidence="11" type="ORF">SD77_3247</name>
</gene>
<evidence type="ECO:0000256" key="7">
    <source>
        <dbReference type="ARBA" id="ARBA00022840"/>
    </source>
</evidence>
<dbReference type="InterPro" id="IPR003594">
    <property type="entry name" value="HATPase_dom"/>
</dbReference>
<accession>A0ABR5AYE2</accession>
<dbReference type="Pfam" id="PF00512">
    <property type="entry name" value="HisKA"/>
    <property type="match status" value="1"/>
</dbReference>
<dbReference type="PROSITE" id="PS50109">
    <property type="entry name" value="HIS_KIN"/>
    <property type="match status" value="1"/>
</dbReference>
<keyword evidence="8" id="KW-0902">Two-component regulatory system</keyword>
<keyword evidence="4" id="KW-0808">Transferase</keyword>
<feature type="domain" description="Histidine kinase" evidence="10">
    <location>
        <begin position="199"/>
        <end position="409"/>
    </location>
</feature>
<dbReference type="Pfam" id="PF02518">
    <property type="entry name" value="HATPase_c"/>
    <property type="match status" value="1"/>
</dbReference>
<dbReference type="SUPFAM" id="SSF55874">
    <property type="entry name" value="ATPase domain of HSP90 chaperone/DNA topoisomerase II/histidine kinase"/>
    <property type="match status" value="1"/>
</dbReference>
<evidence type="ECO:0000259" key="10">
    <source>
        <dbReference type="PROSITE" id="PS50109"/>
    </source>
</evidence>
<dbReference type="Gene3D" id="1.10.287.130">
    <property type="match status" value="1"/>
</dbReference>
<dbReference type="InterPro" id="IPR005467">
    <property type="entry name" value="His_kinase_dom"/>
</dbReference>
<dbReference type="InterPro" id="IPR004358">
    <property type="entry name" value="Sig_transdc_His_kin-like_C"/>
</dbReference>
<name>A0ABR5AYE2_BACBA</name>
<evidence type="ECO:0000256" key="9">
    <source>
        <dbReference type="SAM" id="Phobius"/>
    </source>
</evidence>
<evidence type="ECO:0000256" key="8">
    <source>
        <dbReference type="ARBA" id="ARBA00023012"/>
    </source>
</evidence>
<reference evidence="11 12" key="1">
    <citation type="submission" date="2015-01" db="EMBL/GenBank/DDBJ databases">
        <title>Genome Assembly of Bacillus badius MTCC 1458.</title>
        <authorList>
            <person name="Verma A."/>
            <person name="Khatri I."/>
            <person name="Mual P."/>
            <person name="Subramanian S."/>
            <person name="Krishnamurthi S."/>
        </authorList>
    </citation>
    <scope>NUCLEOTIDE SEQUENCE [LARGE SCALE GENOMIC DNA]</scope>
    <source>
        <strain evidence="11 12">MTCC 1458</strain>
    </source>
</reference>
<keyword evidence="12" id="KW-1185">Reference proteome</keyword>